<sequence length="214" mass="22624">METLIATLGALDLPKATVVANSLGALCTLWTAVDAPDRIARAVLLGAPATALPGARATPAMVSLTTPRRGRVEQALMTLPAPRLLAEAALTEALGEKAVTAMSDDLVDLHRLPLRRPGQAATYRSLLTRLLDGRTPRPENVLTPTDSSRIDIPLLFVWGGGDVILSPTEALPGIRCIPSAHLEEVPGGHNPWFDNPAACAAPIRAFLTAGRWVE</sequence>
<gene>
    <name evidence="2" type="ORF">FNL39_10947</name>
</gene>
<feature type="domain" description="AB hydrolase-1" evidence="1">
    <location>
        <begin position="10"/>
        <end position="196"/>
    </location>
</feature>
<evidence type="ECO:0000259" key="1">
    <source>
        <dbReference type="Pfam" id="PF00561"/>
    </source>
</evidence>
<reference evidence="2 3" key="1">
    <citation type="submission" date="2019-07" db="EMBL/GenBank/DDBJ databases">
        <title>Genomic Encyclopedia of Type Strains, Phase IV (KMG-IV): sequencing the most valuable type-strain genomes for metagenomic binning, comparative biology and taxonomic classification.</title>
        <authorList>
            <person name="Goeker M."/>
        </authorList>
    </citation>
    <scope>NUCLEOTIDE SEQUENCE [LARGE SCALE GENOMIC DNA]</scope>
    <source>
        <strain evidence="2 3">DSM 44831</strain>
    </source>
</reference>
<protein>
    <submittedName>
        <fullName evidence="2">Pimeloyl-ACP methyl ester carboxylesterase</fullName>
    </submittedName>
</protein>
<dbReference type="InterPro" id="IPR000073">
    <property type="entry name" value="AB_hydrolase_1"/>
</dbReference>
<proteinExistence type="predicted"/>
<dbReference type="Pfam" id="PF00561">
    <property type="entry name" value="Abhydrolase_1"/>
    <property type="match status" value="1"/>
</dbReference>
<dbReference type="Gene3D" id="3.40.50.1820">
    <property type="entry name" value="alpha/beta hydrolase"/>
    <property type="match status" value="1"/>
</dbReference>
<dbReference type="SUPFAM" id="SSF53474">
    <property type="entry name" value="alpha/beta-Hydrolases"/>
    <property type="match status" value="1"/>
</dbReference>
<dbReference type="InterPro" id="IPR029058">
    <property type="entry name" value="AB_hydrolase_fold"/>
</dbReference>
<accession>A0ABQ6YGW7</accession>
<organism evidence="2 3">
    <name type="scientific">Nocardia caishijiensis</name>
    <dbReference type="NCBI Taxonomy" id="184756"/>
    <lineage>
        <taxon>Bacteria</taxon>
        <taxon>Bacillati</taxon>
        <taxon>Actinomycetota</taxon>
        <taxon>Actinomycetes</taxon>
        <taxon>Mycobacteriales</taxon>
        <taxon>Nocardiaceae</taxon>
        <taxon>Nocardia</taxon>
    </lineage>
</organism>
<evidence type="ECO:0000313" key="3">
    <source>
        <dbReference type="Proteomes" id="UP000798951"/>
    </source>
</evidence>
<dbReference type="PANTHER" id="PTHR46438">
    <property type="entry name" value="ALPHA/BETA-HYDROLASES SUPERFAMILY PROTEIN"/>
    <property type="match status" value="1"/>
</dbReference>
<evidence type="ECO:0000313" key="2">
    <source>
        <dbReference type="EMBL" id="KAF0845019.1"/>
    </source>
</evidence>
<dbReference type="Proteomes" id="UP000798951">
    <property type="component" value="Unassembled WGS sequence"/>
</dbReference>
<comment type="caution">
    <text evidence="2">The sequence shown here is derived from an EMBL/GenBank/DDBJ whole genome shotgun (WGS) entry which is preliminary data.</text>
</comment>
<keyword evidence="3" id="KW-1185">Reference proteome</keyword>
<dbReference type="EMBL" id="VMSD01000009">
    <property type="protein sequence ID" value="KAF0845019.1"/>
    <property type="molecule type" value="Genomic_DNA"/>
</dbReference>
<dbReference type="PANTHER" id="PTHR46438:SF11">
    <property type="entry name" value="LIPASE-RELATED"/>
    <property type="match status" value="1"/>
</dbReference>
<name>A0ABQ6YGW7_9NOCA</name>
<dbReference type="RefSeq" id="WP_067988224.1">
    <property type="nucleotide sequence ID" value="NZ_VMSD01000009.1"/>
</dbReference>